<proteinExistence type="predicted"/>
<dbReference type="AlphaFoldDB" id="A0A7J6LMF3"/>
<protein>
    <submittedName>
        <fullName evidence="1">Uncharacterized protein</fullName>
    </submittedName>
</protein>
<evidence type="ECO:0000313" key="2">
    <source>
        <dbReference type="Proteomes" id="UP000591131"/>
    </source>
</evidence>
<dbReference type="Proteomes" id="UP000591131">
    <property type="component" value="Unassembled WGS sequence"/>
</dbReference>
<comment type="caution">
    <text evidence="1">The sequence shown here is derived from an EMBL/GenBank/DDBJ whole genome shotgun (WGS) entry which is preliminary data.</text>
</comment>
<gene>
    <name evidence="1" type="ORF">FOL47_007197</name>
</gene>
<accession>A0A7J6LMF3</accession>
<dbReference type="EMBL" id="JAAPAO010000416">
    <property type="protein sequence ID" value="KAF4660363.1"/>
    <property type="molecule type" value="Genomic_DNA"/>
</dbReference>
<reference evidence="1 2" key="1">
    <citation type="submission" date="2020-04" db="EMBL/GenBank/DDBJ databases">
        <title>Perkinsus chesapeaki whole genome sequence.</title>
        <authorList>
            <person name="Bogema D.R."/>
        </authorList>
    </citation>
    <scope>NUCLEOTIDE SEQUENCE [LARGE SCALE GENOMIC DNA]</scope>
    <source>
        <strain evidence="1">ATCC PRA-425</strain>
    </source>
</reference>
<name>A0A7J6LMF3_PERCH</name>
<sequence length="145" mass="15917">MSSDIFPPWSPSLAFASLRRRIIKLSGGMDPSAAIMDAARKAAGGRRETTDCSVAEAAFISSLDAIGLLARSEIRYLWEVMKPRSTVDEFRLCVLAEFGTRINEMAARLNARATDWIHQYVGAYGSGITRNDFLTAVDLPEAELC</sequence>
<organism evidence="1 2">
    <name type="scientific">Perkinsus chesapeaki</name>
    <name type="common">Clam parasite</name>
    <name type="synonym">Perkinsus andrewsi</name>
    <dbReference type="NCBI Taxonomy" id="330153"/>
    <lineage>
        <taxon>Eukaryota</taxon>
        <taxon>Sar</taxon>
        <taxon>Alveolata</taxon>
        <taxon>Perkinsozoa</taxon>
        <taxon>Perkinsea</taxon>
        <taxon>Perkinsida</taxon>
        <taxon>Perkinsidae</taxon>
        <taxon>Perkinsus</taxon>
    </lineage>
</organism>
<evidence type="ECO:0000313" key="1">
    <source>
        <dbReference type="EMBL" id="KAF4660363.1"/>
    </source>
</evidence>
<keyword evidence="2" id="KW-1185">Reference proteome</keyword>